<dbReference type="Pfam" id="PF04168">
    <property type="entry name" value="Alpha-E"/>
    <property type="match status" value="1"/>
</dbReference>
<protein>
    <submittedName>
        <fullName evidence="3">Alpha-E domain-containing protein</fullName>
    </submittedName>
</protein>
<dbReference type="InterPro" id="IPR007296">
    <property type="entry name" value="DUF403"/>
</dbReference>
<organism evidence="3 4">
    <name type="scientific">Ornithinimicrobium kibberense</name>
    <dbReference type="NCBI Taxonomy" id="282060"/>
    <lineage>
        <taxon>Bacteria</taxon>
        <taxon>Bacillati</taxon>
        <taxon>Actinomycetota</taxon>
        <taxon>Actinomycetes</taxon>
        <taxon>Micrococcales</taxon>
        <taxon>Ornithinimicrobiaceae</taxon>
        <taxon>Ornithinimicrobium</taxon>
    </lineage>
</organism>
<evidence type="ECO:0000313" key="4">
    <source>
        <dbReference type="Proteomes" id="UP001589613"/>
    </source>
</evidence>
<dbReference type="Proteomes" id="UP001589613">
    <property type="component" value="Unassembled WGS sequence"/>
</dbReference>
<dbReference type="PANTHER" id="PTHR34595">
    <property type="entry name" value="BLR5612 PROTEIN"/>
    <property type="match status" value="1"/>
</dbReference>
<comment type="caution">
    <text evidence="3">The sequence shown here is derived from an EMBL/GenBank/DDBJ whole genome shotgun (WGS) entry which is preliminary data.</text>
</comment>
<evidence type="ECO:0000256" key="1">
    <source>
        <dbReference type="SAM" id="MobiDB-lite"/>
    </source>
</evidence>
<feature type="domain" description="DUF403" evidence="2">
    <location>
        <begin position="1"/>
        <end position="310"/>
    </location>
</feature>
<gene>
    <name evidence="3" type="ORF">ACFFN0_06090</name>
</gene>
<dbReference type="InterPro" id="IPR051680">
    <property type="entry name" value="ATP-dep_Glu-Cys_Ligase-2"/>
</dbReference>
<sequence>MLSRIAESLYWIGRYLERAEDTSRLLDVHLTLLLEDPVLDEETTSLVLLRVMGIDDEASPDHQTVLRMLGWDETSPTSMVAAFQGARESARRSRETVSLEMWEAINTTWNMMRGNRLQHLPAHRACQLLRERCAVVVGLADSTMSHDEGWHYMMLGRSLERVDMTSRIIESAAYNADSPSAWTQTLRACGAHHAFIRTYRGAATDAQAAEFLLLDRLFPRSLLASLEQAQQALVALETLPRRGRRPDPGLPSQTGLGAVQGRAGEAHRMLGRARAELEYGSLEEMMQTLPERMSQLQRTCSQVNDAVSTHNFDGAGQAVWRAGVR</sequence>
<feature type="region of interest" description="Disordered" evidence="1">
    <location>
        <begin position="240"/>
        <end position="262"/>
    </location>
</feature>
<dbReference type="RefSeq" id="WP_141337037.1">
    <property type="nucleotide sequence ID" value="NZ_JBHMAX010000012.1"/>
</dbReference>
<dbReference type="EMBL" id="JBHMAX010000012">
    <property type="protein sequence ID" value="MFB9731606.1"/>
    <property type="molecule type" value="Genomic_DNA"/>
</dbReference>
<evidence type="ECO:0000313" key="3">
    <source>
        <dbReference type="EMBL" id="MFB9731606.1"/>
    </source>
</evidence>
<name>A0ABV5V1E2_9MICO</name>
<accession>A0ABV5V1E2</accession>
<dbReference type="PANTHER" id="PTHR34595:SF7">
    <property type="entry name" value="SLL1039 PROTEIN"/>
    <property type="match status" value="1"/>
</dbReference>
<proteinExistence type="predicted"/>
<reference evidence="3 4" key="1">
    <citation type="submission" date="2024-09" db="EMBL/GenBank/DDBJ databases">
        <authorList>
            <person name="Sun Q."/>
            <person name="Mori K."/>
        </authorList>
    </citation>
    <scope>NUCLEOTIDE SEQUENCE [LARGE SCALE GENOMIC DNA]</scope>
    <source>
        <strain evidence="3 4">JCM 12763</strain>
    </source>
</reference>
<keyword evidence="4" id="KW-1185">Reference proteome</keyword>
<evidence type="ECO:0000259" key="2">
    <source>
        <dbReference type="Pfam" id="PF04168"/>
    </source>
</evidence>